<accession>A0A9D1Z913</accession>
<feature type="domain" description="Ferritin/DPS" evidence="1">
    <location>
        <begin position="37"/>
        <end position="166"/>
    </location>
</feature>
<proteinExistence type="predicted"/>
<evidence type="ECO:0000313" key="2">
    <source>
        <dbReference type="EMBL" id="HIY78267.1"/>
    </source>
</evidence>
<reference evidence="2" key="1">
    <citation type="journal article" date="2021" name="PeerJ">
        <title>Extensive microbial diversity within the chicken gut microbiome revealed by metagenomics and culture.</title>
        <authorList>
            <person name="Gilroy R."/>
            <person name="Ravi A."/>
            <person name="Getino M."/>
            <person name="Pursley I."/>
            <person name="Horton D.L."/>
            <person name="Alikhan N.F."/>
            <person name="Baker D."/>
            <person name="Gharbi K."/>
            <person name="Hall N."/>
            <person name="Watson M."/>
            <person name="Adriaenssens E.M."/>
            <person name="Foster-Nyarko E."/>
            <person name="Jarju S."/>
            <person name="Secka A."/>
            <person name="Antonio M."/>
            <person name="Oren A."/>
            <person name="Chaudhuri R.R."/>
            <person name="La Ragione R."/>
            <person name="Hildebrand F."/>
            <person name="Pallen M.J."/>
        </authorList>
    </citation>
    <scope>NUCLEOTIDE SEQUENCE</scope>
    <source>
        <strain evidence="2">CHK199-9574</strain>
    </source>
</reference>
<dbReference type="Gene3D" id="1.20.1260.10">
    <property type="match status" value="2"/>
</dbReference>
<dbReference type="GO" id="GO:0008199">
    <property type="term" value="F:ferric iron binding"/>
    <property type="evidence" value="ECO:0007669"/>
    <property type="project" value="InterPro"/>
</dbReference>
<dbReference type="SUPFAM" id="SSF47240">
    <property type="entry name" value="Ferritin-like"/>
    <property type="match status" value="1"/>
</dbReference>
<organism evidence="2 3">
    <name type="scientific">Candidatus Borkfalkia excrementavium</name>
    <dbReference type="NCBI Taxonomy" id="2838505"/>
    <lineage>
        <taxon>Bacteria</taxon>
        <taxon>Bacillati</taxon>
        <taxon>Bacillota</taxon>
        <taxon>Clostridia</taxon>
        <taxon>Christensenellales</taxon>
        <taxon>Christensenellaceae</taxon>
        <taxon>Candidatus Borkfalkia</taxon>
    </lineage>
</organism>
<comment type="caution">
    <text evidence="2">The sequence shown here is derived from an EMBL/GenBank/DDBJ whole genome shotgun (WGS) entry which is preliminary data.</text>
</comment>
<evidence type="ECO:0000313" key="3">
    <source>
        <dbReference type="Proteomes" id="UP000824135"/>
    </source>
</evidence>
<gene>
    <name evidence="2" type="ORF">H9728_04420</name>
</gene>
<name>A0A9D1Z913_9FIRM</name>
<dbReference type="AlphaFoldDB" id="A0A9D1Z913"/>
<protein>
    <submittedName>
        <fullName evidence="2">Manganese catalase family protein</fullName>
    </submittedName>
</protein>
<dbReference type="EMBL" id="DXCO01000033">
    <property type="protein sequence ID" value="HIY78267.1"/>
    <property type="molecule type" value="Genomic_DNA"/>
</dbReference>
<dbReference type="InterPro" id="IPR012347">
    <property type="entry name" value="Ferritin-like"/>
</dbReference>
<dbReference type="Proteomes" id="UP000824135">
    <property type="component" value="Unassembled WGS sequence"/>
</dbReference>
<dbReference type="Pfam" id="PF00210">
    <property type="entry name" value="Ferritin"/>
    <property type="match status" value="1"/>
</dbReference>
<sequence>MPMGLSAELPYPALNGIEKDEESVRILAPAYAAKEGELTATLQYIYQSFIFSSLSMAEYAKTLQAIAVAEMHHLDLLGRMILKMGAYPIYSACPPIPFNFYCASAVSYSVSPQKMIMDDIRAETEAIRCYERIAGRLKNEQAAAVISRIILDERLHLDAFKRILGELVAPNCPEN</sequence>
<dbReference type="InterPro" id="IPR008331">
    <property type="entry name" value="Ferritin_DPS_dom"/>
</dbReference>
<dbReference type="InterPro" id="IPR009078">
    <property type="entry name" value="Ferritin-like_SF"/>
</dbReference>
<evidence type="ECO:0000259" key="1">
    <source>
        <dbReference type="Pfam" id="PF00210"/>
    </source>
</evidence>
<reference evidence="2" key="2">
    <citation type="submission" date="2021-04" db="EMBL/GenBank/DDBJ databases">
        <authorList>
            <person name="Gilroy R."/>
        </authorList>
    </citation>
    <scope>NUCLEOTIDE SEQUENCE</scope>
    <source>
        <strain evidence="2">CHK199-9574</strain>
    </source>
</reference>